<protein>
    <submittedName>
        <fullName evidence="3">Uncharacterized protein LOC111604403</fullName>
    </submittedName>
</protein>
<evidence type="ECO:0000313" key="3">
    <source>
        <dbReference type="RefSeq" id="XP_023178223.1"/>
    </source>
</evidence>
<gene>
    <name evidence="3" type="primary">LOC111604403</name>
</gene>
<dbReference type="RefSeq" id="XP_023178223.1">
    <property type="nucleotide sequence ID" value="XM_023322455.2"/>
</dbReference>
<accession>A0A6J1MC45</accession>
<dbReference type="KEGG" id="dhe:111604403"/>
<sequence>MFDAKHFCHCASLRMGCFIIAIITMFLSVAFTKFILVFYGIKYPGNKKGSKDDHTFLLLHLVPEIPVLGSSLILIIHEIYAKSVLILIFVTINGIHIIYIIVISIVSYLMGKNIVLNFAEVWFHVYWSFCLIRIATTIYFIYIALSRWKQIRN</sequence>
<keyword evidence="1" id="KW-0812">Transmembrane</keyword>
<dbReference type="AlphaFoldDB" id="A0A6J1MC45"/>
<evidence type="ECO:0000313" key="2">
    <source>
        <dbReference type="Proteomes" id="UP000504633"/>
    </source>
</evidence>
<dbReference type="OMA" id="HFCHCAS"/>
<evidence type="ECO:0000256" key="1">
    <source>
        <dbReference type="SAM" id="Phobius"/>
    </source>
</evidence>
<dbReference type="Proteomes" id="UP000504633">
    <property type="component" value="Unplaced"/>
</dbReference>
<proteinExistence type="predicted"/>
<dbReference type="OrthoDB" id="7817933at2759"/>
<keyword evidence="1" id="KW-0472">Membrane</keyword>
<name>A0A6J1MC45_DROHY</name>
<keyword evidence="2" id="KW-1185">Reference proteome</keyword>
<reference evidence="3" key="1">
    <citation type="submission" date="2025-08" db="UniProtKB">
        <authorList>
            <consortium name="RefSeq"/>
        </authorList>
    </citation>
    <scope>IDENTIFICATION</scope>
    <source>
        <strain evidence="3">15085-1641.00</strain>
        <tissue evidence="3">Whole body</tissue>
    </source>
</reference>
<organism evidence="2 3">
    <name type="scientific">Drosophila hydei</name>
    <name type="common">Fruit fly</name>
    <dbReference type="NCBI Taxonomy" id="7224"/>
    <lineage>
        <taxon>Eukaryota</taxon>
        <taxon>Metazoa</taxon>
        <taxon>Ecdysozoa</taxon>
        <taxon>Arthropoda</taxon>
        <taxon>Hexapoda</taxon>
        <taxon>Insecta</taxon>
        <taxon>Pterygota</taxon>
        <taxon>Neoptera</taxon>
        <taxon>Endopterygota</taxon>
        <taxon>Diptera</taxon>
        <taxon>Brachycera</taxon>
        <taxon>Muscomorpha</taxon>
        <taxon>Ephydroidea</taxon>
        <taxon>Drosophilidae</taxon>
        <taxon>Drosophila</taxon>
    </lineage>
</organism>
<feature type="transmembrane region" description="Helical" evidence="1">
    <location>
        <begin position="12"/>
        <end position="36"/>
    </location>
</feature>
<feature type="transmembrane region" description="Helical" evidence="1">
    <location>
        <begin position="121"/>
        <end position="145"/>
    </location>
</feature>
<feature type="transmembrane region" description="Helical" evidence="1">
    <location>
        <begin position="56"/>
        <end position="77"/>
    </location>
</feature>
<feature type="transmembrane region" description="Helical" evidence="1">
    <location>
        <begin position="84"/>
        <end position="109"/>
    </location>
</feature>
<keyword evidence="1" id="KW-1133">Transmembrane helix</keyword>
<dbReference type="GeneID" id="111604403"/>